<keyword evidence="4 8" id="KW-0028">Amino-acid biosynthesis</keyword>
<keyword evidence="12" id="KW-1185">Reference proteome</keyword>
<dbReference type="SUPFAM" id="SSF51569">
    <property type="entry name" value="Aldolase"/>
    <property type="match status" value="1"/>
</dbReference>
<keyword evidence="6 8" id="KW-0057">Aromatic amino acid biosynthesis</keyword>
<accession>C7QBR9</accession>
<dbReference type="KEGG" id="cai:Caci_3635"/>
<dbReference type="Proteomes" id="UP000000851">
    <property type="component" value="Chromosome"/>
</dbReference>
<dbReference type="GO" id="GO:0005737">
    <property type="term" value="C:cytoplasm"/>
    <property type="evidence" value="ECO:0007669"/>
    <property type="project" value="TreeGrafter"/>
</dbReference>
<dbReference type="HOGENOM" id="CLU_030903_0_1_11"/>
<dbReference type="RefSeq" id="WP_015792267.1">
    <property type="nucleotide sequence ID" value="NC_013131.1"/>
</dbReference>
<dbReference type="GO" id="GO:0008652">
    <property type="term" value="P:amino acid biosynthetic process"/>
    <property type="evidence" value="ECO:0007669"/>
    <property type="project" value="UniProtKB-KW"/>
</dbReference>
<dbReference type="UniPathway" id="UPA00053">
    <property type="reaction ID" value="UER00084"/>
</dbReference>
<reference evidence="11 12" key="1">
    <citation type="journal article" date="2009" name="Stand. Genomic Sci.">
        <title>Complete genome sequence of Catenulispora acidiphila type strain (ID 139908).</title>
        <authorList>
            <person name="Copeland A."/>
            <person name="Lapidus A."/>
            <person name="Glavina Del Rio T."/>
            <person name="Nolan M."/>
            <person name="Lucas S."/>
            <person name="Chen F."/>
            <person name="Tice H."/>
            <person name="Cheng J.F."/>
            <person name="Bruce D."/>
            <person name="Goodwin L."/>
            <person name="Pitluck S."/>
            <person name="Mikhailova N."/>
            <person name="Pati A."/>
            <person name="Ivanova N."/>
            <person name="Mavromatis K."/>
            <person name="Chen A."/>
            <person name="Palaniappan K."/>
            <person name="Chain P."/>
            <person name="Land M."/>
            <person name="Hauser L."/>
            <person name="Chang Y.J."/>
            <person name="Jeffries C.D."/>
            <person name="Chertkov O."/>
            <person name="Brettin T."/>
            <person name="Detter J.C."/>
            <person name="Han C."/>
            <person name="Ali Z."/>
            <person name="Tindall B.J."/>
            <person name="Goker M."/>
            <person name="Bristow J."/>
            <person name="Eisen J.A."/>
            <person name="Markowitz V."/>
            <person name="Hugenholtz P."/>
            <person name="Kyrpides N.C."/>
            <person name="Klenk H.P."/>
        </authorList>
    </citation>
    <scope>NUCLEOTIDE SEQUENCE [LARGE SCALE GENOMIC DNA]</scope>
    <source>
        <strain evidence="12">DSM 44928 / JCM 14897 / NBRC 102108 / NRRL B-24433 / ID139908</strain>
    </source>
</reference>
<sequence>MPSPVPSSPAEPAETTETTSDLRVTSFQPLIPPADLRAELPLGEKRAALVRESRRTVRDILAGADDRLLVVVGPCSVHDPAAALEYAHRLAAAAAEHRDDVFVVMRVYFEKPRTTVGWKGLINDPGMDGTHDVPRGLRLARQVLLDVLDAGLPTGCEFLEPTSPQYIADTVSWGAIGARTPESQVHRQLASGMSMPVGFKNATDGAIQPAIDGCRAAASAQSFFGMDEQGRGAVVSTTGNPDCHIILRGGRTGPNYSTEDVRAALDLVREAGKPEHLIIDASHGNSGKDHTRQSLAVREIANRLAAGDTGVAGMMLESFLVPGRQEPGPLEGLRYGQSVTDACIGWEETEELLQVMATAVRDRRTARS</sequence>
<protein>
    <recommendedName>
        <fullName evidence="8">Phospho-2-dehydro-3-deoxyheptonate aldolase</fullName>
        <ecNumber evidence="8">2.5.1.54</ecNumber>
    </recommendedName>
</protein>
<dbReference type="EMBL" id="CP001700">
    <property type="protein sequence ID" value="ACU72538.1"/>
    <property type="molecule type" value="Genomic_DNA"/>
</dbReference>
<dbReference type="FunFam" id="3.20.20.70:FF:000005">
    <property type="entry name" value="Phospho-2-dehydro-3-deoxyheptonate aldolase"/>
    <property type="match status" value="1"/>
</dbReference>
<comment type="similarity">
    <text evidence="3 8">Belongs to the class-I DAHP synthase family.</text>
</comment>
<proteinExistence type="inferred from homology"/>
<evidence type="ECO:0000256" key="8">
    <source>
        <dbReference type="PIRNR" id="PIRNR001361"/>
    </source>
</evidence>
<dbReference type="eggNOG" id="COG0722">
    <property type="taxonomic scope" value="Bacteria"/>
</dbReference>
<evidence type="ECO:0000259" key="10">
    <source>
        <dbReference type="Pfam" id="PF00793"/>
    </source>
</evidence>
<evidence type="ECO:0000256" key="7">
    <source>
        <dbReference type="ARBA" id="ARBA00047508"/>
    </source>
</evidence>
<dbReference type="InterPro" id="IPR006218">
    <property type="entry name" value="DAHP1/KDSA"/>
</dbReference>
<evidence type="ECO:0000256" key="5">
    <source>
        <dbReference type="ARBA" id="ARBA00022679"/>
    </source>
</evidence>
<evidence type="ECO:0000256" key="4">
    <source>
        <dbReference type="ARBA" id="ARBA00022605"/>
    </source>
</evidence>
<dbReference type="EC" id="2.5.1.54" evidence="8"/>
<dbReference type="NCBIfam" id="TIGR00034">
    <property type="entry name" value="aroFGH"/>
    <property type="match status" value="1"/>
</dbReference>
<evidence type="ECO:0000256" key="2">
    <source>
        <dbReference type="ARBA" id="ARBA00004688"/>
    </source>
</evidence>
<dbReference type="GO" id="GO:0003849">
    <property type="term" value="F:3-deoxy-7-phosphoheptulonate synthase activity"/>
    <property type="evidence" value="ECO:0007669"/>
    <property type="project" value="UniProtKB-EC"/>
</dbReference>
<evidence type="ECO:0000256" key="9">
    <source>
        <dbReference type="SAM" id="MobiDB-lite"/>
    </source>
</evidence>
<evidence type="ECO:0000313" key="11">
    <source>
        <dbReference type="EMBL" id="ACU72538.1"/>
    </source>
</evidence>
<dbReference type="PANTHER" id="PTHR21225:SF12">
    <property type="entry name" value="PHOSPHO-2-DEHYDRO-3-DEOXYHEPTONATE ALDOLASE, TYROSINE-INHIBITED"/>
    <property type="match status" value="1"/>
</dbReference>
<evidence type="ECO:0000313" key="12">
    <source>
        <dbReference type="Proteomes" id="UP000000851"/>
    </source>
</evidence>
<dbReference type="InParanoid" id="C7QBR9"/>
<name>C7QBR9_CATAD</name>
<feature type="region of interest" description="Disordered" evidence="9">
    <location>
        <begin position="1"/>
        <end position="21"/>
    </location>
</feature>
<evidence type="ECO:0000256" key="6">
    <source>
        <dbReference type="ARBA" id="ARBA00023141"/>
    </source>
</evidence>
<keyword evidence="5 8" id="KW-0808">Transferase</keyword>
<dbReference type="NCBIfam" id="NF009395">
    <property type="entry name" value="PRK12755.1"/>
    <property type="match status" value="1"/>
</dbReference>
<dbReference type="InterPro" id="IPR013785">
    <property type="entry name" value="Aldolase_TIM"/>
</dbReference>
<comment type="pathway">
    <text evidence="2 8">Metabolic intermediate biosynthesis; chorismate biosynthesis; chorismate from D-erythrose 4-phosphate and phosphoenolpyruvate: step 1/7.</text>
</comment>
<feature type="compositionally biased region" description="Low complexity" evidence="9">
    <location>
        <begin position="10"/>
        <end position="19"/>
    </location>
</feature>
<dbReference type="InterPro" id="IPR006219">
    <property type="entry name" value="DAHP_synth_1"/>
</dbReference>
<dbReference type="AlphaFoldDB" id="C7QBR9"/>
<dbReference type="STRING" id="479433.Caci_3635"/>
<dbReference type="OrthoDB" id="9807331at2"/>
<comment type="function">
    <text evidence="1 8">Stereospecific condensation of phosphoenolpyruvate (PEP) and D-erythrose-4-phosphate (E4P) giving rise to 3-deoxy-D-arabino-heptulosonate-7-phosphate (DAHP).</text>
</comment>
<evidence type="ECO:0000256" key="1">
    <source>
        <dbReference type="ARBA" id="ARBA00003726"/>
    </source>
</evidence>
<evidence type="ECO:0000256" key="3">
    <source>
        <dbReference type="ARBA" id="ARBA00007985"/>
    </source>
</evidence>
<dbReference type="GO" id="GO:0009073">
    <property type="term" value="P:aromatic amino acid family biosynthetic process"/>
    <property type="evidence" value="ECO:0007669"/>
    <property type="project" value="UniProtKB-KW"/>
</dbReference>
<dbReference type="PIRSF" id="PIRSF001361">
    <property type="entry name" value="DAHP_synthase"/>
    <property type="match status" value="1"/>
</dbReference>
<dbReference type="GO" id="GO:0009423">
    <property type="term" value="P:chorismate biosynthetic process"/>
    <property type="evidence" value="ECO:0007669"/>
    <property type="project" value="UniProtKB-UniPathway"/>
</dbReference>
<organism evidence="11 12">
    <name type="scientific">Catenulispora acidiphila (strain DSM 44928 / JCM 14897 / NBRC 102108 / NRRL B-24433 / ID139908)</name>
    <dbReference type="NCBI Taxonomy" id="479433"/>
    <lineage>
        <taxon>Bacteria</taxon>
        <taxon>Bacillati</taxon>
        <taxon>Actinomycetota</taxon>
        <taxon>Actinomycetes</taxon>
        <taxon>Catenulisporales</taxon>
        <taxon>Catenulisporaceae</taxon>
        <taxon>Catenulispora</taxon>
    </lineage>
</organism>
<dbReference type="Gene3D" id="3.20.20.70">
    <property type="entry name" value="Aldolase class I"/>
    <property type="match status" value="1"/>
</dbReference>
<feature type="domain" description="DAHP synthetase I/KDSA" evidence="10">
    <location>
        <begin position="56"/>
        <end position="353"/>
    </location>
</feature>
<dbReference type="Pfam" id="PF00793">
    <property type="entry name" value="DAHP_synth_1"/>
    <property type="match status" value="1"/>
</dbReference>
<comment type="catalytic activity">
    <reaction evidence="7 8">
        <text>D-erythrose 4-phosphate + phosphoenolpyruvate + H2O = 7-phospho-2-dehydro-3-deoxy-D-arabino-heptonate + phosphate</text>
        <dbReference type="Rhea" id="RHEA:14717"/>
        <dbReference type="ChEBI" id="CHEBI:15377"/>
        <dbReference type="ChEBI" id="CHEBI:16897"/>
        <dbReference type="ChEBI" id="CHEBI:43474"/>
        <dbReference type="ChEBI" id="CHEBI:58394"/>
        <dbReference type="ChEBI" id="CHEBI:58702"/>
        <dbReference type="EC" id="2.5.1.54"/>
    </reaction>
</comment>
<dbReference type="PANTHER" id="PTHR21225">
    <property type="entry name" value="PHOSPHO-2-DEHYDRO-3-DEOXYHEPTONATE ALDOLASE DAHP SYNTHETASE"/>
    <property type="match status" value="1"/>
</dbReference>
<gene>
    <name evidence="11" type="ordered locus">Caci_3635</name>
</gene>